<dbReference type="SUPFAM" id="SSF51569">
    <property type="entry name" value="Aldolase"/>
    <property type="match status" value="1"/>
</dbReference>
<name>A0A0R1YY29_9LACO</name>
<dbReference type="CDD" id="cd00452">
    <property type="entry name" value="KDPG_aldolase"/>
    <property type="match status" value="1"/>
</dbReference>
<dbReference type="InterPro" id="IPR013785">
    <property type="entry name" value="Aldolase_TIM"/>
</dbReference>
<evidence type="ECO:0000313" key="7">
    <source>
        <dbReference type="Proteomes" id="UP000051957"/>
    </source>
</evidence>
<evidence type="ECO:0000313" key="6">
    <source>
        <dbReference type="EMBL" id="KRM47469.1"/>
    </source>
</evidence>
<dbReference type="PANTHER" id="PTHR30246:SF1">
    <property type="entry name" value="2-DEHYDRO-3-DEOXY-6-PHOSPHOGALACTONATE ALDOLASE-RELATED"/>
    <property type="match status" value="1"/>
</dbReference>
<keyword evidence="5" id="KW-0119">Carbohydrate metabolism</keyword>
<dbReference type="InterPro" id="IPR000887">
    <property type="entry name" value="Aldlse_KDPG_KHG"/>
</dbReference>
<gene>
    <name evidence="6" type="ORF">FC51_GL001173</name>
</gene>
<dbReference type="AlphaFoldDB" id="A0A0R1YY29"/>
<comment type="pathway">
    <text evidence="1">Carbohydrate acid metabolism.</text>
</comment>
<evidence type="ECO:0000256" key="4">
    <source>
        <dbReference type="ARBA" id="ARBA00023239"/>
    </source>
</evidence>
<comment type="caution">
    <text evidence="6">The sequence shown here is derived from an EMBL/GenBank/DDBJ whole genome shotgun (WGS) entry which is preliminary data.</text>
</comment>
<evidence type="ECO:0000256" key="2">
    <source>
        <dbReference type="ARBA" id="ARBA00006906"/>
    </source>
</evidence>
<dbReference type="Proteomes" id="UP000051957">
    <property type="component" value="Unassembled WGS sequence"/>
</dbReference>
<reference evidence="6 7" key="1">
    <citation type="journal article" date="2015" name="Genome Announc.">
        <title>Expanding the biotechnology potential of lactobacilli through comparative genomics of 213 strains and associated genera.</title>
        <authorList>
            <person name="Sun Z."/>
            <person name="Harris H.M."/>
            <person name="McCann A."/>
            <person name="Guo C."/>
            <person name="Argimon S."/>
            <person name="Zhang W."/>
            <person name="Yang X."/>
            <person name="Jeffery I.B."/>
            <person name="Cooney J.C."/>
            <person name="Kagawa T.F."/>
            <person name="Liu W."/>
            <person name="Song Y."/>
            <person name="Salvetti E."/>
            <person name="Wrobel A."/>
            <person name="Rasinkangas P."/>
            <person name="Parkhill J."/>
            <person name="Rea M.C."/>
            <person name="O'Sullivan O."/>
            <person name="Ritari J."/>
            <person name="Douillard F.P."/>
            <person name="Paul Ross R."/>
            <person name="Yang R."/>
            <person name="Briner A.E."/>
            <person name="Felis G.E."/>
            <person name="de Vos W.M."/>
            <person name="Barrangou R."/>
            <person name="Klaenhammer T.R."/>
            <person name="Caufield P.W."/>
            <person name="Cui Y."/>
            <person name="Zhang H."/>
            <person name="O'Toole P.W."/>
        </authorList>
    </citation>
    <scope>NUCLEOTIDE SEQUENCE [LARGE SCALE GENOMIC DNA]</scope>
    <source>
        <strain evidence="6 7">DSM 5707</strain>
    </source>
</reference>
<keyword evidence="4" id="KW-0456">Lyase</keyword>
<comment type="similarity">
    <text evidence="2">Belongs to the KHG/KDPG aldolase family.</text>
</comment>
<dbReference type="NCBIfam" id="TIGR01182">
    <property type="entry name" value="eda"/>
    <property type="match status" value="1"/>
</dbReference>
<dbReference type="NCBIfam" id="NF005119">
    <property type="entry name" value="PRK06552.1"/>
    <property type="match status" value="1"/>
</dbReference>
<organism evidence="6 7">
    <name type="scientific">Lentilactobacillus parabuchneri DSM 5707 = NBRC 107865</name>
    <dbReference type="NCBI Taxonomy" id="1423784"/>
    <lineage>
        <taxon>Bacteria</taxon>
        <taxon>Bacillati</taxon>
        <taxon>Bacillota</taxon>
        <taxon>Bacilli</taxon>
        <taxon>Lactobacillales</taxon>
        <taxon>Lactobacillaceae</taxon>
        <taxon>Lentilactobacillus</taxon>
    </lineage>
</organism>
<comment type="subunit">
    <text evidence="3">Homotrimer.</text>
</comment>
<accession>A0A0R1YY29</accession>
<dbReference type="Pfam" id="PF01081">
    <property type="entry name" value="Aldolase"/>
    <property type="match status" value="1"/>
</dbReference>
<evidence type="ECO:0000256" key="3">
    <source>
        <dbReference type="ARBA" id="ARBA00011233"/>
    </source>
</evidence>
<dbReference type="PATRIC" id="fig|1423784.4.peg.1185"/>
<protein>
    <submittedName>
        <fullName evidence="6">2-dehydro-3-deoxyphosphogluconate aldolase</fullName>
    </submittedName>
</protein>
<evidence type="ECO:0000256" key="5">
    <source>
        <dbReference type="ARBA" id="ARBA00023277"/>
    </source>
</evidence>
<dbReference type="GO" id="GO:0016829">
    <property type="term" value="F:lyase activity"/>
    <property type="evidence" value="ECO:0007669"/>
    <property type="project" value="UniProtKB-KW"/>
</dbReference>
<evidence type="ECO:0000256" key="1">
    <source>
        <dbReference type="ARBA" id="ARBA00004761"/>
    </source>
</evidence>
<dbReference type="Gene3D" id="3.20.20.70">
    <property type="entry name" value="Aldolase class I"/>
    <property type="match status" value="1"/>
</dbReference>
<dbReference type="EMBL" id="AZGK01000002">
    <property type="protein sequence ID" value="KRM47469.1"/>
    <property type="molecule type" value="Genomic_DNA"/>
</dbReference>
<dbReference type="PANTHER" id="PTHR30246">
    <property type="entry name" value="2-KETO-3-DEOXY-6-PHOSPHOGLUCONATE ALDOLASE"/>
    <property type="match status" value="1"/>
</dbReference>
<sequence>MLLDKSRVLEKVQAAGIVAVVRGNSKEEAYKTAKACIKGGVSAIELAFTAPNADKVIDQLNKEYANDSKVLIGAGTVLDPATARIAIIAGAKFIVSPSFSTEVAKICNLYTVPYIPGCMTPTDIQKALTYGVDIIKMFPGSIVGSSMVSEIHGPFPQAKLMITGGVHLDNLEEWFNKGAKIVGVGGQMVGPASKGDYEQVTKNASDFKSEINRILD</sequence>
<proteinExistence type="inferred from homology"/>